<accession>U3AR04</accession>
<name>U3AR04_9VIBR</name>
<evidence type="ECO:0000256" key="1">
    <source>
        <dbReference type="ARBA" id="ARBA00006295"/>
    </source>
</evidence>
<dbReference type="InterPro" id="IPR014884">
    <property type="entry name" value="ParB_fam_C"/>
</dbReference>
<protein>
    <submittedName>
        <fullName evidence="4">Chromosome partitioning protein ParB</fullName>
    </submittedName>
</protein>
<evidence type="ECO:0000313" key="4">
    <source>
        <dbReference type="EMBL" id="GAD76185.1"/>
    </source>
</evidence>
<dbReference type="CDD" id="cd16394">
    <property type="entry name" value="sopB_N"/>
    <property type="match status" value="1"/>
</dbReference>
<dbReference type="PANTHER" id="PTHR38973:SF1">
    <property type="entry name" value="PLASMID PARTITION PROTEIN B"/>
    <property type="match status" value="1"/>
</dbReference>
<comment type="caution">
    <text evidence="4">The sequence shown here is derived from an EMBL/GenBank/DDBJ whole genome shotgun (WGS) entry which is preliminary data.</text>
</comment>
<reference evidence="4 5" key="1">
    <citation type="submission" date="2013-09" db="EMBL/GenBank/DDBJ databases">
        <title>Whole genome shotgun sequence of Vibrio azureus NBRC 104587.</title>
        <authorList>
            <person name="Isaki S."/>
            <person name="Hosoyama A."/>
            <person name="Numata M."/>
            <person name="Hashimoto M."/>
            <person name="Hosoyama Y."/>
            <person name="Tsuchikane K."/>
            <person name="Noguchi M."/>
            <person name="Hirakata S."/>
            <person name="Ichikawa N."/>
            <person name="Ohji S."/>
            <person name="Yamazoe A."/>
            <person name="Fujita N."/>
        </authorList>
    </citation>
    <scope>NUCLEOTIDE SEQUENCE [LARGE SCALE GENOMIC DNA]</scope>
    <source>
        <strain evidence="4 5">NBRC 104587</strain>
    </source>
</reference>
<dbReference type="InterPro" id="IPR003115">
    <property type="entry name" value="ParB_N"/>
</dbReference>
<proteinExistence type="inferred from homology"/>
<dbReference type="PANTHER" id="PTHR38973">
    <property type="entry name" value="PLASMID PARTITIONING CONTROL PROTEIN-RELATED"/>
    <property type="match status" value="1"/>
</dbReference>
<dbReference type="Proteomes" id="UP000016567">
    <property type="component" value="Unassembled WGS sequence"/>
</dbReference>
<dbReference type="eggNOG" id="COG1475">
    <property type="taxonomic scope" value="Bacteria"/>
</dbReference>
<sequence length="322" mass="36251">MKNRKTIGRTLATKELISKSNSSEPHSQTFTLASGKKATFKLKHIDANRLKEVTFVEMSTNGRDQSALTEAAVSDITRTLGLNQFFPAIGRSCDDRRIEILDGSRRRAAAIFINTGLDVLVTDEHLTVADARQLAADIQTAREHNLREIGLRLTILRDNGMDQKDIALSEGMSAAKVSRAIQAASVPQSMLELFPVQSELTYPDYKMLLELDKAYSERQLDLSALVQSVGVQLEKVDSQLPAEQYKDVLIKLYKAEAQLQLSVPKKAKVITKQLRDFQEKDKFARRKEGNRTVNYEFSRMPKSLIKEIDEAVAQLLKQHFDD</sequence>
<organism evidence="4 5">
    <name type="scientific">Vibrio azureus NBRC 104587</name>
    <dbReference type="NCBI Taxonomy" id="1219077"/>
    <lineage>
        <taxon>Bacteria</taxon>
        <taxon>Pseudomonadati</taxon>
        <taxon>Pseudomonadota</taxon>
        <taxon>Gammaproteobacteria</taxon>
        <taxon>Vibrionales</taxon>
        <taxon>Vibrionaceae</taxon>
        <taxon>Vibrio</taxon>
    </lineage>
</organism>
<evidence type="ECO:0000259" key="3">
    <source>
        <dbReference type="SMART" id="SM00470"/>
    </source>
</evidence>
<keyword evidence="2" id="KW-0238">DNA-binding</keyword>
<dbReference type="STRING" id="1219077.VAZ01S_039_00100"/>
<evidence type="ECO:0000313" key="5">
    <source>
        <dbReference type="Proteomes" id="UP000016567"/>
    </source>
</evidence>
<keyword evidence="5" id="KW-1185">Reference proteome</keyword>
<dbReference type="NCBIfam" id="TIGR00180">
    <property type="entry name" value="parB_part"/>
    <property type="match status" value="1"/>
</dbReference>
<gene>
    <name evidence="4" type="primary">parB</name>
    <name evidence="4" type="ORF">VAZ01S_039_00100</name>
</gene>
<feature type="domain" description="ParB-like N-terminal" evidence="3">
    <location>
        <begin position="54"/>
        <end position="138"/>
    </location>
</feature>
<dbReference type="Pfam" id="PF08775">
    <property type="entry name" value="ParB"/>
    <property type="match status" value="1"/>
</dbReference>
<dbReference type="Gene3D" id="1.10.10.2830">
    <property type="match status" value="1"/>
</dbReference>
<dbReference type="InterPro" id="IPR004437">
    <property type="entry name" value="ParB/RepB/Spo0J"/>
</dbReference>
<dbReference type="SUPFAM" id="SSF109709">
    <property type="entry name" value="KorB DNA-binding domain-like"/>
    <property type="match status" value="1"/>
</dbReference>
<dbReference type="EMBL" id="BATL01000039">
    <property type="protein sequence ID" value="GAD76185.1"/>
    <property type="molecule type" value="Genomic_DNA"/>
</dbReference>
<dbReference type="SMART" id="SM00470">
    <property type="entry name" value="ParB"/>
    <property type="match status" value="1"/>
</dbReference>
<evidence type="ECO:0000256" key="2">
    <source>
        <dbReference type="ARBA" id="ARBA00023125"/>
    </source>
</evidence>
<dbReference type="RefSeq" id="WP_021709935.1">
    <property type="nucleotide sequence ID" value="NZ_BAOB01000304.1"/>
</dbReference>
<dbReference type="OrthoDB" id="5719994at2"/>
<comment type="similarity">
    <text evidence="1">Belongs to the ParB family.</text>
</comment>
<dbReference type="GO" id="GO:0003677">
    <property type="term" value="F:DNA binding"/>
    <property type="evidence" value="ECO:0007669"/>
    <property type="project" value="UniProtKB-KW"/>
</dbReference>
<dbReference type="AlphaFoldDB" id="U3AR04"/>